<feature type="transmembrane region" description="Helical" evidence="2">
    <location>
        <begin position="110"/>
        <end position="129"/>
    </location>
</feature>
<accession>A0ABT9KPI6</accession>
<keyword evidence="5" id="KW-1185">Reference proteome</keyword>
<feature type="region of interest" description="Disordered" evidence="1">
    <location>
        <begin position="174"/>
        <end position="205"/>
    </location>
</feature>
<protein>
    <submittedName>
        <fullName evidence="4">Glycopeptide antibiotics resistance protein</fullName>
    </submittedName>
</protein>
<keyword evidence="2" id="KW-0472">Membrane</keyword>
<feature type="transmembrane region" description="Helical" evidence="2">
    <location>
        <begin position="141"/>
        <end position="163"/>
    </location>
</feature>
<organism evidence="4 5">
    <name type="scientific">Streptomyces demainii</name>
    <dbReference type="NCBI Taxonomy" id="588122"/>
    <lineage>
        <taxon>Bacteria</taxon>
        <taxon>Bacillati</taxon>
        <taxon>Actinomycetota</taxon>
        <taxon>Actinomycetes</taxon>
        <taxon>Kitasatosporales</taxon>
        <taxon>Streptomycetaceae</taxon>
        <taxon>Streptomyces</taxon>
    </lineage>
</organism>
<sequence length="205" mass="21393">MGGTRTPARGVLVVVQGPSGRRAAFRYRVAGFVLLVAHLSFVCWLTLRPVNVPWVSAAHLEPLATIRADLALSPWGAVRSIGGGLLLLAPLGVLLPLAGGRVEAYPLASLVRTAFTGAMVSLGVALLRSEVTGQIMNVDAVLLNTVGVALAHVLVVPAARVLLRRRADRARAAALPREDGAQAPTPTIPRVGIAPWSDVSSGTRT</sequence>
<evidence type="ECO:0000313" key="4">
    <source>
        <dbReference type="EMBL" id="MDP9609442.1"/>
    </source>
</evidence>
<dbReference type="InterPro" id="IPR006976">
    <property type="entry name" value="VanZ-like"/>
</dbReference>
<dbReference type="PANTHER" id="PTHR36834:SF1">
    <property type="entry name" value="INTEGRAL MEMBRANE PROTEIN"/>
    <property type="match status" value="1"/>
</dbReference>
<evidence type="ECO:0000256" key="2">
    <source>
        <dbReference type="SAM" id="Phobius"/>
    </source>
</evidence>
<dbReference type="EMBL" id="JAURUE010000001">
    <property type="protein sequence ID" value="MDP9609442.1"/>
    <property type="molecule type" value="Genomic_DNA"/>
</dbReference>
<dbReference type="Pfam" id="PF04892">
    <property type="entry name" value="VanZ"/>
    <property type="match status" value="1"/>
</dbReference>
<comment type="caution">
    <text evidence="4">The sequence shown here is derived from an EMBL/GenBank/DDBJ whole genome shotgun (WGS) entry which is preliminary data.</text>
</comment>
<reference evidence="4 5" key="1">
    <citation type="submission" date="2023-07" db="EMBL/GenBank/DDBJ databases">
        <title>Sequencing the genomes of 1000 actinobacteria strains.</title>
        <authorList>
            <person name="Klenk H.-P."/>
        </authorList>
    </citation>
    <scope>NUCLEOTIDE SEQUENCE [LARGE SCALE GENOMIC DNA]</scope>
    <source>
        <strain evidence="4 5">DSM 41600</strain>
    </source>
</reference>
<evidence type="ECO:0000256" key="1">
    <source>
        <dbReference type="SAM" id="MobiDB-lite"/>
    </source>
</evidence>
<dbReference type="Proteomes" id="UP001234880">
    <property type="component" value="Unassembled WGS sequence"/>
</dbReference>
<evidence type="ECO:0000259" key="3">
    <source>
        <dbReference type="Pfam" id="PF04892"/>
    </source>
</evidence>
<proteinExistence type="predicted"/>
<dbReference type="InterPro" id="IPR053150">
    <property type="entry name" value="Teicoplanin_resist-assoc"/>
</dbReference>
<evidence type="ECO:0000313" key="5">
    <source>
        <dbReference type="Proteomes" id="UP001234880"/>
    </source>
</evidence>
<gene>
    <name evidence="4" type="ORF">JOF35_001719</name>
</gene>
<keyword evidence="2" id="KW-1133">Transmembrane helix</keyword>
<feature type="domain" description="VanZ-like" evidence="3">
    <location>
        <begin position="36"/>
        <end position="156"/>
    </location>
</feature>
<name>A0ABT9KPI6_9ACTN</name>
<feature type="transmembrane region" description="Helical" evidence="2">
    <location>
        <begin position="77"/>
        <end position="98"/>
    </location>
</feature>
<keyword evidence="2" id="KW-0812">Transmembrane</keyword>
<feature type="transmembrane region" description="Helical" evidence="2">
    <location>
        <begin position="29"/>
        <end position="47"/>
    </location>
</feature>
<dbReference type="PANTHER" id="PTHR36834">
    <property type="entry name" value="MEMBRANE PROTEIN-RELATED"/>
    <property type="match status" value="1"/>
</dbReference>